<evidence type="ECO:0000313" key="1">
    <source>
        <dbReference type="EMBL" id="MCY1004493.1"/>
    </source>
</evidence>
<name>A0A9X3EI34_9BACT</name>
<accession>A0A9X3EI34</accession>
<protein>
    <submittedName>
        <fullName evidence="1">Uncharacterized protein</fullName>
    </submittedName>
</protein>
<comment type="caution">
    <text evidence="1">The sequence shown here is derived from an EMBL/GenBank/DDBJ whole genome shotgun (WGS) entry which is preliminary data.</text>
</comment>
<keyword evidence="2" id="KW-1185">Reference proteome</keyword>
<evidence type="ECO:0000313" key="2">
    <source>
        <dbReference type="Proteomes" id="UP001150924"/>
    </source>
</evidence>
<organism evidence="1 2">
    <name type="scientific">Nannocystis pusilla</name>
    <dbReference type="NCBI Taxonomy" id="889268"/>
    <lineage>
        <taxon>Bacteria</taxon>
        <taxon>Pseudomonadati</taxon>
        <taxon>Myxococcota</taxon>
        <taxon>Polyangia</taxon>
        <taxon>Nannocystales</taxon>
        <taxon>Nannocystaceae</taxon>
        <taxon>Nannocystis</taxon>
    </lineage>
</organism>
<dbReference type="AlphaFoldDB" id="A0A9X3EI34"/>
<gene>
    <name evidence="1" type="ORF">OV079_02685</name>
</gene>
<reference evidence="1" key="1">
    <citation type="submission" date="2022-11" db="EMBL/GenBank/DDBJ databases">
        <title>Minimal conservation of predation-associated metabolite biosynthetic gene clusters underscores biosynthetic potential of Myxococcota including descriptions for ten novel species: Archangium lansinium sp. nov., Myxococcus landrumus sp. nov., Nannocystis bai.</title>
        <authorList>
            <person name="Ahearne A."/>
            <person name="Stevens C."/>
            <person name="Phillips K."/>
        </authorList>
    </citation>
    <scope>NUCLEOTIDE SEQUENCE</scope>
    <source>
        <strain evidence="1">Na p29</strain>
    </source>
</reference>
<dbReference type="Proteomes" id="UP001150924">
    <property type="component" value="Unassembled WGS sequence"/>
</dbReference>
<dbReference type="RefSeq" id="WP_267766045.1">
    <property type="nucleotide sequence ID" value="NZ_JAPNKE010000002.1"/>
</dbReference>
<proteinExistence type="predicted"/>
<dbReference type="EMBL" id="JAPNKE010000002">
    <property type="protein sequence ID" value="MCY1004493.1"/>
    <property type="molecule type" value="Genomic_DNA"/>
</dbReference>
<sequence length="112" mass="12694">MILRTLLPEGRRLLTSEFLHGQRPNWSEQECAGLVAEIERSISIEAFCEVVERASSSGQVKAEADGRLAVEIHRSLRLHRREAADVGVWRYPYLTMSCETRSPRSLESRASP</sequence>